<evidence type="ECO:0000259" key="6">
    <source>
        <dbReference type="Pfam" id="PF04542"/>
    </source>
</evidence>
<dbReference type="SUPFAM" id="SSF88659">
    <property type="entry name" value="Sigma3 and sigma4 domains of RNA polymerase sigma factors"/>
    <property type="match status" value="1"/>
</dbReference>
<comment type="caution">
    <text evidence="8">The sequence shown here is derived from an EMBL/GenBank/DDBJ whole genome shotgun (WGS) entry which is preliminary data.</text>
</comment>
<proteinExistence type="inferred from homology"/>
<dbReference type="EMBL" id="JAPDDR010000003">
    <property type="protein sequence ID" value="MCW1913114.1"/>
    <property type="molecule type" value="Genomic_DNA"/>
</dbReference>
<dbReference type="InterPro" id="IPR013249">
    <property type="entry name" value="RNA_pol_sigma70_r4_t2"/>
</dbReference>
<feature type="domain" description="RNA polymerase sigma-70 region 2" evidence="6">
    <location>
        <begin position="33"/>
        <end position="100"/>
    </location>
</feature>
<dbReference type="NCBIfam" id="TIGR02937">
    <property type="entry name" value="sigma70-ECF"/>
    <property type="match status" value="1"/>
</dbReference>
<evidence type="ECO:0000256" key="4">
    <source>
        <dbReference type="ARBA" id="ARBA00023125"/>
    </source>
</evidence>
<dbReference type="InterPro" id="IPR007627">
    <property type="entry name" value="RNA_pol_sigma70_r2"/>
</dbReference>
<dbReference type="PANTHER" id="PTHR43133">
    <property type="entry name" value="RNA POLYMERASE ECF-TYPE SIGMA FACTO"/>
    <property type="match status" value="1"/>
</dbReference>
<evidence type="ECO:0000256" key="3">
    <source>
        <dbReference type="ARBA" id="ARBA00023082"/>
    </source>
</evidence>
<dbReference type="RefSeq" id="WP_264512237.1">
    <property type="nucleotide sequence ID" value="NZ_JAPDDR010000003.1"/>
</dbReference>
<dbReference type="InterPro" id="IPR036388">
    <property type="entry name" value="WH-like_DNA-bd_sf"/>
</dbReference>
<comment type="similarity">
    <text evidence="1">Belongs to the sigma-70 factor family. ECF subfamily.</text>
</comment>
<dbReference type="SUPFAM" id="SSF88946">
    <property type="entry name" value="Sigma2 domain of RNA polymerase sigma factors"/>
    <property type="match status" value="1"/>
</dbReference>
<evidence type="ECO:0000259" key="7">
    <source>
        <dbReference type="Pfam" id="PF08281"/>
    </source>
</evidence>
<keyword evidence="2" id="KW-0805">Transcription regulation</keyword>
<dbReference type="Gene3D" id="1.10.10.10">
    <property type="entry name" value="Winged helix-like DNA-binding domain superfamily/Winged helix DNA-binding domain"/>
    <property type="match status" value="1"/>
</dbReference>
<dbReference type="InterPro" id="IPR039425">
    <property type="entry name" value="RNA_pol_sigma-70-like"/>
</dbReference>
<evidence type="ECO:0000313" key="9">
    <source>
        <dbReference type="Proteomes" id="UP001165653"/>
    </source>
</evidence>
<keyword evidence="4" id="KW-0238">DNA-binding</keyword>
<organism evidence="8 9">
    <name type="scientific">Luteolibacter rhizosphaerae</name>
    <dbReference type="NCBI Taxonomy" id="2989719"/>
    <lineage>
        <taxon>Bacteria</taxon>
        <taxon>Pseudomonadati</taxon>
        <taxon>Verrucomicrobiota</taxon>
        <taxon>Verrucomicrobiia</taxon>
        <taxon>Verrucomicrobiales</taxon>
        <taxon>Verrucomicrobiaceae</taxon>
        <taxon>Luteolibacter</taxon>
    </lineage>
</organism>
<feature type="domain" description="RNA polymerase sigma factor 70 region 4 type 2" evidence="7">
    <location>
        <begin position="123"/>
        <end position="174"/>
    </location>
</feature>
<accession>A0ABT3FZU5</accession>
<dbReference type="Pfam" id="PF08281">
    <property type="entry name" value="Sigma70_r4_2"/>
    <property type="match status" value="1"/>
</dbReference>
<evidence type="ECO:0000256" key="1">
    <source>
        <dbReference type="ARBA" id="ARBA00010641"/>
    </source>
</evidence>
<dbReference type="PANTHER" id="PTHR43133:SF8">
    <property type="entry name" value="RNA POLYMERASE SIGMA FACTOR HI_1459-RELATED"/>
    <property type="match status" value="1"/>
</dbReference>
<sequence length="550" mass="61447">MQATWDTPAADATDAELLDRYARSADEAAFSEIVRRHSPLVLAITRRRMGNSGFAEDAAQQVFIALSRRSRRLRAIPCLPAWLQKAAVYESATILRREARQRRRALQSSELDSPEEASAQGADIDQALASLPSPDRQILLLHHFEKLRYEQIAQRMGITAAAAQRRGHRAMERLARLLKGGTKDEAACAMWLAAGLVPREIEVPATFLSRTVALKKPAAFTLPWVPVLASVLIGGAVLAVAQKKAEPAPAIVKAPEPSPAPTRAEARKLRPVLADEKLSDELREFIARAKADSKDAWEWVRLRPQGADGFLKDSVRHLADRDMSAAERLLDVVEGESERIRIIAGIFDARAEGNFDAAIVWVDAFPKVSERRSVLYSQSYFFSLRDRKLDGDYAGALRVARSPEVRRWLIRETYTQARATDERMVADLPDQLRGEDRRYALAEQAMTCLQRGDETRAFRILNEIKFDESLEIFPSMGRVLGDPTRFLDWITAQKDGAPRHSLVYNLWKHWSAVDAEAAAAWAIEKNRHGGAAGVTLTPHDPVTKRLMSMP</sequence>
<dbReference type="Proteomes" id="UP001165653">
    <property type="component" value="Unassembled WGS sequence"/>
</dbReference>
<keyword evidence="3" id="KW-0731">Sigma factor</keyword>
<dbReference type="InterPro" id="IPR013325">
    <property type="entry name" value="RNA_pol_sigma_r2"/>
</dbReference>
<dbReference type="Gene3D" id="1.10.1740.10">
    <property type="match status" value="1"/>
</dbReference>
<reference evidence="8" key="1">
    <citation type="submission" date="2022-10" db="EMBL/GenBank/DDBJ databases">
        <title>Luteolibacter sp. GHJ8, whole genome shotgun sequencing project.</title>
        <authorList>
            <person name="Zhao G."/>
            <person name="Shen L."/>
        </authorList>
    </citation>
    <scope>NUCLEOTIDE SEQUENCE</scope>
    <source>
        <strain evidence="8">GHJ8</strain>
    </source>
</reference>
<name>A0ABT3FZU5_9BACT</name>
<evidence type="ECO:0000313" key="8">
    <source>
        <dbReference type="EMBL" id="MCW1913114.1"/>
    </source>
</evidence>
<dbReference type="InterPro" id="IPR014284">
    <property type="entry name" value="RNA_pol_sigma-70_dom"/>
</dbReference>
<dbReference type="CDD" id="cd06171">
    <property type="entry name" value="Sigma70_r4"/>
    <property type="match status" value="1"/>
</dbReference>
<protein>
    <submittedName>
        <fullName evidence="8">Sigma-70 family RNA polymerase sigma factor</fullName>
    </submittedName>
</protein>
<dbReference type="InterPro" id="IPR013324">
    <property type="entry name" value="RNA_pol_sigma_r3/r4-like"/>
</dbReference>
<gene>
    <name evidence="8" type="ORF">OJ996_06000</name>
</gene>
<evidence type="ECO:0000256" key="5">
    <source>
        <dbReference type="ARBA" id="ARBA00023163"/>
    </source>
</evidence>
<evidence type="ECO:0000256" key="2">
    <source>
        <dbReference type="ARBA" id="ARBA00023015"/>
    </source>
</evidence>
<keyword evidence="5" id="KW-0804">Transcription</keyword>
<dbReference type="Pfam" id="PF04542">
    <property type="entry name" value="Sigma70_r2"/>
    <property type="match status" value="1"/>
</dbReference>
<keyword evidence="9" id="KW-1185">Reference proteome</keyword>